<feature type="chain" id="PRO_5038124036" evidence="1">
    <location>
        <begin position="20"/>
        <end position="243"/>
    </location>
</feature>
<name>A0A914X531_9BILA</name>
<organism evidence="2 3">
    <name type="scientific">Plectus sambesii</name>
    <dbReference type="NCBI Taxonomy" id="2011161"/>
    <lineage>
        <taxon>Eukaryota</taxon>
        <taxon>Metazoa</taxon>
        <taxon>Ecdysozoa</taxon>
        <taxon>Nematoda</taxon>
        <taxon>Chromadorea</taxon>
        <taxon>Plectida</taxon>
        <taxon>Plectina</taxon>
        <taxon>Plectoidea</taxon>
        <taxon>Plectidae</taxon>
        <taxon>Plectus</taxon>
    </lineage>
</organism>
<sequence length="243" mass="27333">MDSLQVVLFFVALVGGGDSYRGMEYDENLLGPEVAAYMANMSIAYAFQIDQFVACAVTTLSTYMKEMLLSGVMVVRVFPIMDIQKMFQRDMGMVCWRQSVYSIEPHMMYGLSIIWPVSCQPANARIFVEICYPVVKKSDMYSLFEVKHCEAFNADGTVFGYANIADHIAVPLHNESGRNVGSVENVDLARCEHKFGSVWTCRGLTSDHYKYCGLDSIVNCTWQLMPVKDHGFVYTRVIGDSPP</sequence>
<keyword evidence="1" id="KW-0732">Signal</keyword>
<feature type="signal peptide" evidence="1">
    <location>
        <begin position="1"/>
        <end position="19"/>
    </location>
</feature>
<evidence type="ECO:0000256" key="1">
    <source>
        <dbReference type="SAM" id="SignalP"/>
    </source>
</evidence>
<evidence type="ECO:0000313" key="3">
    <source>
        <dbReference type="WBParaSite" id="PSAMB.scaffold6732size9882.g29091.t1"/>
    </source>
</evidence>
<evidence type="ECO:0000313" key="2">
    <source>
        <dbReference type="Proteomes" id="UP000887566"/>
    </source>
</evidence>
<proteinExistence type="predicted"/>
<keyword evidence="2" id="KW-1185">Reference proteome</keyword>
<dbReference type="Proteomes" id="UP000887566">
    <property type="component" value="Unplaced"/>
</dbReference>
<protein>
    <submittedName>
        <fullName evidence="3">Uncharacterized protein</fullName>
    </submittedName>
</protein>
<accession>A0A914X531</accession>
<dbReference type="WBParaSite" id="PSAMB.scaffold6732size9882.g29091.t1">
    <property type="protein sequence ID" value="PSAMB.scaffold6732size9882.g29091.t1"/>
    <property type="gene ID" value="PSAMB.scaffold6732size9882.g29091"/>
</dbReference>
<dbReference type="AlphaFoldDB" id="A0A914X531"/>
<reference evidence="3" key="1">
    <citation type="submission" date="2022-11" db="UniProtKB">
        <authorList>
            <consortium name="WormBaseParasite"/>
        </authorList>
    </citation>
    <scope>IDENTIFICATION</scope>
</reference>